<keyword evidence="2" id="KW-1185">Reference proteome</keyword>
<reference evidence="1 2" key="1">
    <citation type="submission" date="2024-07" db="EMBL/GenBank/DDBJ databases">
        <title>Characterization of a bacterium isolated from hydrolysated instant sea cucumber by whole-genome sequencing and metabolomics.</title>
        <authorList>
            <person name="Luo X."/>
            <person name="Zhang Z."/>
            <person name="Zheng Z."/>
            <person name="Zhang W."/>
            <person name="Ming T."/>
            <person name="Jiao L."/>
            <person name="Su X."/>
            <person name="Kong F."/>
            <person name="Xu J."/>
        </authorList>
    </citation>
    <scope>NUCLEOTIDE SEQUENCE [LARGE SCALE GENOMIC DNA]</scope>
    <source>
        <strain evidence="1 2">XL-2024</strain>
    </source>
</reference>
<protein>
    <recommendedName>
        <fullName evidence="3">SMI1/KNR4 family protein</fullName>
    </recommendedName>
</protein>
<dbReference type="EMBL" id="JBFRHK010000013">
    <property type="protein sequence ID" value="MEX3747094.1"/>
    <property type="molecule type" value="Genomic_DNA"/>
</dbReference>
<gene>
    <name evidence="1" type="ORF">AB1300_18440</name>
</gene>
<comment type="caution">
    <text evidence="1">The sequence shown here is derived from an EMBL/GenBank/DDBJ whole genome shotgun (WGS) entry which is preliminary data.</text>
</comment>
<dbReference type="InterPro" id="IPR037883">
    <property type="entry name" value="Knr4/Smi1-like_sf"/>
</dbReference>
<organism evidence="1 2">
    <name type="scientific">Lysinibacillus xylanilyticus</name>
    <dbReference type="NCBI Taxonomy" id="582475"/>
    <lineage>
        <taxon>Bacteria</taxon>
        <taxon>Bacillati</taxon>
        <taxon>Bacillota</taxon>
        <taxon>Bacilli</taxon>
        <taxon>Bacillales</taxon>
        <taxon>Bacillaceae</taxon>
        <taxon>Lysinibacillus</taxon>
    </lineage>
</organism>
<evidence type="ECO:0008006" key="3">
    <source>
        <dbReference type="Google" id="ProtNLM"/>
    </source>
</evidence>
<accession>A0ABV3W1M8</accession>
<evidence type="ECO:0000313" key="1">
    <source>
        <dbReference type="EMBL" id="MEX3747094.1"/>
    </source>
</evidence>
<name>A0ABV3W1M8_9BACI</name>
<evidence type="ECO:0000313" key="2">
    <source>
        <dbReference type="Proteomes" id="UP001558534"/>
    </source>
</evidence>
<sequence>MILNFKSTPLITRTERKIDANEINTSFQTNIHTRLIEFWKFFKEVTFENGINIYGFDIAMERNGMYEVSVYASDYILIGDDGGGQGVFLKKNSDQLNVFYQDLGALSLPFYSLDINLFSWLENNPVIEEEDSPSNELDLIDAVKVYIVRIPNDVNKFIMEIRKYFNLKLSINDIREKLNGLPFLVIQDITLMKYGKTIEILNQKYNCLEVLNSKNEILIGPVN</sequence>
<dbReference type="Gene3D" id="3.40.1580.10">
    <property type="entry name" value="SMI1/KNR4-like"/>
    <property type="match status" value="1"/>
</dbReference>
<proteinExistence type="predicted"/>
<dbReference type="RefSeq" id="WP_368637659.1">
    <property type="nucleotide sequence ID" value="NZ_JBFRHK010000013.1"/>
</dbReference>
<dbReference type="Proteomes" id="UP001558534">
    <property type="component" value="Unassembled WGS sequence"/>
</dbReference>